<sequence>MSIIRPEVEIANFFNALGPSPANHCVPILGVLQPPDDENVKIVATPLLRECDNPRFDTFGEAVEFFRQIFEGLQFMHHHHVAHRDCNFNNIMMDGAHLHPKGFHLEKQTRTLDTKSNAFHYTRTRLPVKYYFIHFGHSRRYDPAFVQWPPTEPPGSQRGI</sequence>
<dbReference type="OrthoDB" id="5987198at2759"/>
<proteinExistence type="predicted"/>
<keyword evidence="2" id="KW-0808">Transferase</keyword>
<feature type="domain" description="Protein kinase" evidence="1">
    <location>
        <begin position="1"/>
        <end position="160"/>
    </location>
</feature>
<organism evidence="2 3">
    <name type="scientific">Mycena sanguinolenta</name>
    <dbReference type="NCBI Taxonomy" id="230812"/>
    <lineage>
        <taxon>Eukaryota</taxon>
        <taxon>Fungi</taxon>
        <taxon>Dikarya</taxon>
        <taxon>Basidiomycota</taxon>
        <taxon>Agaricomycotina</taxon>
        <taxon>Agaricomycetes</taxon>
        <taxon>Agaricomycetidae</taxon>
        <taxon>Agaricales</taxon>
        <taxon>Marasmiineae</taxon>
        <taxon>Mycenaceae</taxon>
        <taxon>Mycena</taxon>
    </lineage>
</organism>
<evidence type="ECO:0000313" key="2">
    <source>
        <dbReference type="EMBL" id="KAF7376616.1"/>
    </source>
</evidence>
<reference evidence="2" key="1">
    <citation type="submission" date="2020-05" db="EMBL/GenBank/DDBJ databases">
        <title>Mycena genomes resolve the evolution of fungal bioluminescence.</title>
        <authorList>
            <person name="Tsai I.J."/>
        </authorList>
    </citation>
    <scope>NUCLEOTIDE SEQUENCE</scope>
    <source>
        <strain evidence="2">160909Yilan</strain>
    </source>
</reference>
<keyword evidence="2" id="KW-0418">Kinase</keyword>
<dbReference type="Gene3D" id="1.10.510.10">
    <property type="entry name" value="Transferase(Phosphotransferase) domain 1"/>
    <property type="match status" value="1"/>
</dbReference>
<dbReference type="EMBL" id="JACAZH010000001">
    <property type="protein sequence ID" value="KAF7376616.1"/>
    <property type="molecule type" value="Genomic_DNA"/>
</dbReference>
<dbReference type="GO" id="GO:0004672">
    <property type="term" value="F:protein kinase activity"/>
    <property type="evidence" value="ECO:0007669"/>
    <property type="project" value="InterPro"/>
</dbReference>
<protein>
    <submittedName>
        <fullName evidence="2">Protein kinase domain-containing protein</fullName>
    </submittedName>
</protein>
<evidence type="ECO:0000313" key="3">
    <source>
        <dbReference type="Proteomes" id="UP000623467"/>
    </source>
</evidence>
<comment type="caution">
    <text evidence="2">The sequence shown here is derived from an EMBL/GenBank/DDBJ whole genome shotgun (WGS) entry which is preliminary data.</text>
</comment>
<gene>
    <name evidence="2" type="ORF">MSAN_00078300</name>
</gene>
<dbReference type="SUPFAM" id="SSF56112">
    <property type="entry name" value="Protein kinase-like (PK-like)"/>
    <property type="match status" value="1"/>
</dbReference>
<keyword evidence="3" id="KW-1185">Reference proteome</keyword>
<dbReference type="PROSITE" id="PS50011">
    <property type="entry name" value="PROTEIN_KINASE_DOM"/>
    <property type="match status" value="1"/>
</dbReference>
<dbReference type="AlphaFoldDB" id="A0A8H7DMH4"/>
<dbReference type="InterPro" id="IPR000719">
    <property type="entry name" value="Prot_kinase_dom"/>
</dbReference>
<accession>A0A8H7DMH4</accession>
<name>A0A8H7DMH4_9AGAR</name>
<dbReference type="Proteomes" id="UP000623467">
    <property type="component" value="Unassembled WGS sequence"/>
</dbReference>
<dbReference type="InterPro" id="IPR011009">
    <property type="entry name" value="Kinase-like_dom_sf"/>
</dbReference>
<evidence type="ECO:0000259" key="1">
    <source>
        <dbReference type="PROSITE" id="PS50011"/>
    </source>
</evidence>
<dbReference type="GO" id="GO:0005524">
    <property type="term" value="F:ATP binding"/>
    <property type="evidence" value="ECO:0007669"/>
    <property type="project" value="InterPro"/>
</dbReference>